<feature type="compositionally biased region" description="Pro residues" evidence="1">
    <location>
        <begin position="53"/>
        <end position="62"/>
    </location>
</feature>
<reference evidence="2 3" key="1">
    <citation type="submission" date="2020-08" db="EMBL/GenBank/DDBJ databases">
        <title>The Agave Microbiome: Exploring the role of microbial communities in plant adaptations to desert environments.</title>
        <authorList>
            <person name="Partida-Martinez L.P."/>
        </authorList>
    </citation>
    <scope>NUCLEOTIDE SEQUENCE [LARGE SCALE GENOMIC DNA]</scope>
    <source>
        <strain evidence="2 3">AS2.23</strain>
    </source>
</reference>
<proteinExistence type="predicted"/>
<feature type="region of interest" description="Disordered" evidence="1">
    <location>
        <begin position="19"/>
        <end position="62"/>
    </location>
</feature>
<protein>
    <submittedName>
        <fullName evidence="2">Uncharacterized protein</fullName>
    </submittedName>
</protein>
<evidence type="ECO:0000313" key="3">
    <source>
        <dbReference type="Proteomes" id="UP000533269"/>
    </source>
</evidence>
<feature type="compositionally biased region" description="Low complexity" evidence="1">
    <location>
        <begin position="34"/>
        <end position="45"/>
    </location>
</feature>
<dbReference type="AlphaFoldDB" id="A0A7W4XWQ4"/>
<gene>
    <name evidence="2" type="ORF">FHR75_001163</name>
</gene>
<evidence type="ECO:0000256" key="1">
    <source>
        <dbReference type="SAM" id="MobiDB-lite"/>
    </source>
</evidence>
<dbReference type="Proteomes" id="UP000533269">
    <property type="component" value="Unassembled WGS sequence"/>
</dbReference>
<organism evidence="2 3">
    <name type="scientific">Kineococcus radiotolerans</name>
    <dbReference type="NCBI Taxonomy" id="131568"/>
    <lineage>
        <taxon>Bacteria</taxon>
        <taxon>Bacillati</taxon>
        <taxon>Actinomycetota</taxon>
        <taxon>Actinomycetes</taxon>
        <taxon>Kineosporiales</taxon>
        <taxon>Kineosporiaceae</taxon>
        <taxon>Kineococcus</taxon>
    </lineage>
</organism>
<dbReference type="RefSeq" id="WP_041291938.1">
    <property type="nucleotide sequence ID" value="NZ_JACHVY010000001.1"/>
</dbReference>
<dbReference type="EMBL" id="JACHVY010000001">
    <property type="protein sequence ID" value="MBB2900375.1"/>
    <property type="molecule type" value="Genomic_DNA"/>
</dbReference>
<reference evidence="2 3" key="2">
    <citation type="submission" date="2020-08" db="EMBL/GenBank/DDBJ databases">
        <authorList>
            <person name="Partida-Martinez L."/>
            <person name="Huntemann M."/>
            <person name="Clum A."/>
            <person name="Wang J."/>
            <person name="Palaniappan K."/>
            <person name="Ritter S."/>
            <person name="Chen I.-M."/>
            <person name="Stamatis D."/>
            <person name="Reddy T."/>
            <person name="O'Malley R."/>
            <person name="Daum C."/>
            <person name="Shapiro N."/>
            <person name="Ivanova N."/>
            <person name="Kyrpides N."/>
            <person name="Woyke T."/>
        </authorList>
    </citation>
    <scope>NUCLEOTIDE SEQUENCE [LARGE SCALE GENOMIC DNA]</scope>
    <source>
        <strain evidence="2 3">AS2.23</strain>
    </source>
</reference>
<accession>A0A7W4XWQ4</accession>
<comment type="caution">
    <text evidence="2">The sequence shown here is derived from an EMBL/GenBank/DDBJ whole genome shotgun (WGS) entry which is preliminary data.</text>
</comment>
<sequence length="62" mass="6840">MSSPQDPARAARRALLLAEREAAARRRRARGTQPRRLPVPRSLRAARPRPPEEPGPAPAVRA</sequence>
<name>A0A7W4XWQ4_KINRA</name>
<evidence type="ECO:0000313" key="2">
    <source>
        <dbReference type="EMBL" id="MBB2900375.1"/>
    </source>
</evidence>